<organism evidence="1 2">
    <name type="scientific">Candidatus Doudnabacteria bacterium RIFCSPLOWO2_01_FULL_44_21</name>
    <dbReference type="NCBI Taxonomy" id="1817841"/>
    <lineage>
        <taxon>Bacteria</taxon>
        <taxon>Candidatus Doudnaibacteriota</taxon>
    </lineage>
</organism>
<accession>A0A1F5PXF8</accession>
<evidence type="ECO:0000313" key="2">
    <source>
        <dbReference type="Proteomes" id="UP000177281"/>
    </source>
</evidence>
<comment type="caution">
    <text evidence="1">The sequence shown here is derived from an EMBL/GenBank/DDBJ whole genome shotgun (WGS) entry which is preliminary data.</text>
</comment>
<evidence type="ECO:0000313" key="1">
    <source>
        <dbReference type="EMBL" id="OGE94537.1"/>
    </source>
</evidence>
<reference evidence="1 2" key="1">
    <citation type="journal article" date="2016" name="Nat. Commun.">
        <title>Thousands of microbial genomes shed light on interconnected biogeochemical processes in an aquifer system.</title>
        <authorList>
            <person name="Anantharaman K."/>
            <person name="Brown C.T."/>
            <person name="Hug L.A."/>
            <person name="Sharon I."/>
            <person name="Castelle C.J."/>
            <person name="Probst A.J."/>
            <person name="Thomas B.C."/>
            <person name="Singh A."/>
            <person name="Wilkins M.J."/>
            <person name="Karaoz U."/>
            <person name="Brodie E.L."/>
            <person name="Williams K.H."/>
            <person name="Hubbard S.S."/>
            <person name="Banfield J.F."/>
        </authorList>
    </citation>
    <scope>NUCLEOTIDE SEQUENCE [LARGE SCALE GENOMIC DNA]</scope>
</reference>
<evidence type="ECO:0008006" key="3">
    <source>
        <dbReference type="Google" id="ProtNLM"/>
    </source>
</evidence>
<dbReference type="AlphaFoldDB" id="A0A1F5PXF8"/>
<dbReference type="STRING" id="1817841.A3B10_00030"/>
<proteinExistence type="predicted"/>
<protein>
    <recommendedName>
        <fullName evidence="3">KilA-N DNA-binding domain-containing protein</fullName>
    </recommendedName>
</protein>
<dbReference type="EMBL" id="MFFB01000013">
    <property type="protein sequence ID" value="OGE94537.1"/>
    <property type="molecule type" value="Genomic_DNA"/>
</dbReference>
<gene>
    <name evidence="1" type="ORF">A3B10_00030</name>
</gene>
<dbReference type="Proteomes" id="UP000177281">
    <property type="component" value="Unassembled WGS sequence"/>
</dbReference>
<sequence length="79" mass="8799">MVFTEQGVAMLSSVLNSKRAIQVNIQIMRTFTKLREMLVSNKELREKIVTAFGGIPPTFNFQIAVAGKNWNANTISGLK</sequence>
<name>A0A1F5PXF8_9BACT</name>